<dbReference type="Proteomes" id="UP000479710">
    <property type="component" value="Unassembled WGS sequence"/>
</dbReference>
<keyword evidence="3" id="KW-1185">Reference proteome</keyword>
<dbReference type="EMBL" id="SPHZ02000011">
    <property type="protein sequence ID" value="KAF0894397.1"/>
    <property type="molecule type" value="Genomic_DNA"/>
</dbReference>
<organism evidence="2 3">
    <name type="scientific">Oryza meyeriana var. granulata</name>
    <dbReference type="NCBI Taxonomy" id="110450"/>
    <lineage>
        <taxon>Eukaryota</taxon>
        <taxon>Viridiplantae</taxon>
        <taxon>Streptophyta</taxon>
        <taxon>Embryophyta</taxon>
        <taxon>Tracheophyta</taxon>
        <taxon>Spermatophyta</taxon>
        <taxon>Magnoliopsida</taxon>
        <taxon>Liliopsida</taxon>
        <taxon>Poales</taxon>
        <taxon>Poaceae</taxon>
        <taxon>BOP clade</taxon>
        <taxon>Oryzoideae</taxon>
        <taxon>Oryzeae</taxon>
        <taxon>Oryzinae</taxon>
        <taxon>Oryza</taxon>
        <taxon>Oryza meyeriana</taxon>
    </lineage>
</organism>
<feature type="compositionally biased region" description="Basic residues" evidence="1">
    <location>
        <begin position="46"/>
        <end position="59"/>
    </location>
</feature>
<accession>A0A6G1C361</accession>
<evidence type="ECO:0000313" key="3">
    <source>
        <dbReference type="Proteomes" id="UP000479710"/>
    </source>
</evidence>
<sequence>MVHASWPNSDGREVKAFGIDLLRASLFSGWRHYKEHGDSRETRVQQRSRQKRRSQGSRG</sequence>
<reference evidence="2 3" key="1">
    <citation type="submission" date="2019-11" db="EMBL/GenBank/DDBJ databases">
        <title>Whole genome sequence of Oryza granulata.</title>
        <authorList>
            <person name="Li W."/>
        </authorList>
    </citation>
    <scope>NUCLEOTIDE SEQUENCE [LARGE SCALE GENOMIC DNA]</scope>
    <source>
        <strain evidence="3">cv. Menghai</strain>
        <tissue evidence="2">Leaf</tissue>
    </source>
</reference>
<proteinExistence type="predicted"/>
<comment type="caution">
    <text evidence="2">The sequence shown here is derived from an EMBL/GenBank/DDBJ whole genome shotgun (WGS) entry which is preliminary data.</text>
</comment>
<evidence type="ECO:0000256" key="1">
    <source>
        <dbReference type="SAM" id="MobiDB-lite"/>
    </source>
</evidence>
<feature type="region of interest" description="Disordered" evidence="1">
    <location>
        <begin position="34"/>
        <end position="59"/>
    </location>
</feature>
<evidence type="ECO:0000313" key="2">
    <source>
        <dbReference type="EMBL" id="KAF0894397.1"/>
    </source>
</evidence>
<feature type="compositionally biased region" description="Basic and acidic residues" evidence="1">
    <location>
        <begin position="35"/>
        <end position="44"/>
    </location>
</feature>
<name>A0A6G1C361_9ORYZ</name>
<dbReference type="AlphaFoldDB" id="A0A6G1C361"/>
<gene>
    <name evidence="2" type="ORF">E2562_038787</name>
</gene>
<protein>
    <submittedName>
        <fullName evidence="2">Uncharacterized protein</fullName>
    </submittedName>
</protein>